<sequence length="193" mass="20308">MRPIEQYSAAVARAPFHAFTASPGVLLYRVHTNGVGPSAYRAPNAPTGAVISYHLAKTIKPTAAQKAAHHGPVRITIRDSAGTLIKTLYGPGKAGINALVWNLDYRNPTRLKPPLGKPKHAQGSGGGSGPPVLPGQYTATLRVAAYSQKVTLTVQSDPRYTVSLATERADTRAALAMRGELSAVNSLLNHVAA</sequence>
<gene>
    <name evidence="2" type="ORF">B2A_09875</name>
</gene>
<reference evidence="2" key="1">
    <citation type="submission" date="2013-08" db="EMBL/GenBank/DDBJ databases">
        <authorList>
            <person name="Mendez C."/>
            <person name="Richter M."/>
            <person name="Ferrer M."/>
            <person name="Sanchez J."/>
        </authorList>
    </citation>
    <scope>NUCLEOTIDE SEQUENCE</scope>
</reference>
<proteinExistence type="predicted"/>
<accession>T1AN54</accession>
<feature type="region of interest" description="Disordered" evidence="1">
    <location>
        <begin position="111"/>
        <end position="133"/>
    </location>
</feature>
<evidence type="ECO:0000313" key="2">
    <source>
        <dbReference type="EMBL" id="EQD43495.1"/>
    </source>
</evidence>
<feature type="non-terminal residue" evidence="2">
    <location>
        <position position="193"/>
    </location>
</feature>
<dbReference type="AlphaFoldDB" id="T1AN54"/>
<organism evidence="2">
    <name type="scientific">mine drainage metagenome</name>
    <dbReference type="NCBI Taxonomy" id="410659"/>
    <lineage>
        <taxon>unclassified sequences</taxon>
        <taxon>metagenomes</taxon>
        <taxon>ecological metagenomes</taxon>
    </lineage>
</organism>
<protein>
    <submittedName>
        <fullName evidence="2">Uncharacterized protein</fullName>
    </submittedName>
</protein>
<evidence type="ECO:0000256" key="1">
    <source>
        <dbReference type="SAM" id="MobiDB-lite"/>
    </source>
</evidence>
<dbReference type="Gene3D" id="2.60.40.4070">
    <property type="match status" value="1"/>
</dbReference>
<name>T1AN54_9ZZZZ</name>
<reference evidence="2" key="2">
    <citation type="journal article" date="2014" name="ISME J.">
        <title>Microbial stratification in low pH oxic and suboxic macroscopic growths along an acid mine drainage.</title>
        <authorList>
            <person name="Mendez-Garcia C."/>
            <person name="Mesa V."/>
            <person name="Sprenger R.R."/>
            <person name="Richter M."/>
            <person name="Diez M.S."/>
            <person name="Solano J."/>
            <person name="Bargiela R."/>
            <person name="Golyshina O.V."/>
            <person name="Manteca A."/>
            <person name="Ramos J.L."/>
            <person name="Gallego J.R."/>
            <person name="Llorente I."/>
            <person name="Martins Dos Santos V.A."/>
            <person name="Jensen O.N."/>
            <person name="Pelaez A.I."/>
            <person name="Sanchez J."/>
            <person name="Ferrer M."/>
        </authorList>
    </citation>
    <scope>NUCLEOTIDE SEQUENCE</scope>
</reference>
<comment type="caution">
    <text evidence="2">The sequence shown here is derived from an EMBL/GenBank/DDBJ whole genome shotgun (WGS) entry which is preliminary data.</text>
</comment>
<dbReference type="EMBL" id="AUZZ01007127">
    <property type="protein sequence ID" value="EQD43495.1"/>
    <property type="molecule type" value="Genomic_DNA"/>
</dbReference>